<evidence type="ECO:0000313" key="1">
    <source>
        <dbReference type="EMBL" id="KAL0924319.1"/>
    </source>
</evidence>
<reference evidence="1 2" key="1">
    <citation type="journal article" date="2024" name="Plant Biotechnol. J.">
        <title>Dendrobium thyrsiflorum genome and its molecular insights into genes involved in important horticultural traits.</title>
        <authorList>
            <person name="Chen B."/>
            <person name="Wang J.Y."/>
            <person name="Zheng P.J."/>
            <person name="Li K.L."/>
            <person name="Liang Y.M."/>
            <person name="Chen X.F."/>
            <person name="Zhang C."/>
            <person name="Zhao X."/>
            <person name="He X."/>
            <person name="Zhang G.Q."/>
            <person name="Liu Z.J."/>
            <person name="Xu Q."/>
        </authorList>
    </citation>
    <scope>NUCLEOTIDE SEQUENCE [LARGE SCALE GENOMIC DNA]</scope>
    <source>
        <strain evidence="1">GZMU011</strain>
    </source>
</reference>
<comment type="caution">
    <text evidence="1">The sequence shown here is derived from an EMBL/GenBank/DDBJ whole genome shotgun (WGS) entry which is preliminary data.</text>
</comment>
<gene>
    <name evidence="1" type="ORF">M5K25_005135</name>
</gene>
<protein>
    <submittedName>
        <fullName evidence="1">Uncharacterized protein</fullName>
    </submittedName>
</protein>
<keyword evidence="2" id="KW-1185">Reference proteome</keyword>
<dbReference type="Proteomes" id="UP001552299">
    <property type="component" value="Unassembled WGS sequence"/>
</dbReference>
<dbReference type="EMBL" id="JANQDX010000005">
    <property type="protein sequence ID" value="KAL0924319.1"/>
    <property type="molecule type" value="Genomic_DNA"/>
</dbReference>
<sequence length="85" mass="9624">MARCQLTDRLKVIHLMLGSSSRFAYSANKFYSVIICKYANKVEVCKNFDIAPSTLDDSCRLKEISNREAGLAEILGVEFSLRKVF</sequence>
<name>A0ABD0VGP4_DENTH</name>
<proteinExistence type="predicted"/>
<organism evidence="1 2">
    <name type="scientific">Dendrobium thyrsiflorum</name>
    <name type="common">Pinecone-like raceme dendrobium</name>
    <name type="synonym">Orchid</name>
    <dbReference type="NCBI Taxonomy" id="117978"/>
    <lineage>
        <taxon>Eukaryota</taxon>
        <taxon>Viridiplantae</taxon>
        <taxon>Streptophyta</taxon>
        <taxon>Embryophyta</taxon>
        <taxon>Tracheophyta</taxon>
        <taxon>Spermatophyta</taxon>
        <taxon>Magnoliopsida</taxon>
        <taxon>Liliopsida</taxon>
        <taxon>Asparagales</taxon>
        <taxon>Orchidaceae</taxon>
        <taxon>Epidendroideae</taxon>
        <taxon>Malaxideae</taxon>
        <taxon>Dendrobiinae</taxon>
        <taxon>Dendrobium</taxon>
    </lineage>
</organism>
<dbReference type="AlphaFoldDB" id="A0ABD0VGP4"/>
<evidence type="ECO:0000313" key="2">
    <source>
        <dbReference type="Proteomes" id="UP001552299"/>
    </source>
</evidence>
<accession>A0ABD0VGP4</accession>